<dbReference type="FunFam" id="3.40.50.300:FF:000287">
    <property type="entry name" value="Multidrug ABC transporter ATP-binding protein"/>
    <property type="match status" value="1"/>
</dbReference>
<accession>V5WJ09</accession>
<keyword evidence="7 8" id="KW-0472">Membrane</keyword>
<reference evidence="11 12" key="1">
    <citation type="journal article" date="2015" name="Stand. Genomic Sci.">
        <title>Complete genome sequence and description of Salinispira pacifica gen. nov., sp. nov., a novel spirochaete isolated form a hypersaline microbial mat.</title>
        <authorList>
            <person name="Ben Hania W."/>
            <person name="Joseph M."/>
            <person name="Schumann P."/>
            <person name="Bunk B."/>
            <person name="Fiebig A."/>
            <person name="Sproer C."/>
            <person name="Klenk H.P."/>
            <person name="Fardeau M.L."/>
            <person name="Spring S."/>
        </authorList>
    </citation>
    <scope>NUCLEOTIDE SEQUENCE [LARGE SCALE GENOMIC DNA]</scope>
    <source>
        <strain evidence="11 12">L21-RPul-D2</strain>
    </source>
</reference>
<evidence type="ECO:0000256" key="8">
    <source>
        <dbReference type="SAM" id="Phobius"/>
    </source>
</evidence>
<dbReference type="PROSITE" id="PS50929">
    <property type="entry name" value="ABC_TM1F"/>
    <property type="match status" value="1"/>
</dbReference>
<dbReference type="KEGG" id="slr:L21SP2_2249"/>
<dbReference type="CDD" id="cd03254">
    <property type="entry name" value="ABCC_Glucan_exporter_like"/>
    <property type="match status" value="1"/>
</dbReference>
<dbReference type="Pfam" id="PF00005">
    <property type="entry name" value="ABC_tran"/>
    <property type="match status" value="1"/>
</dbReference>
<evidence type="ECO:0000259" key="10">
    <source>
        <dbReference type="PROSITE" id="PS50929"/>
    </source>
</evidence>
<keyword evidence="4" id="KW-0547">Nucleotide-binding</keyword>
<dbReference type="CDD" id="cd18540">
    <property type="entry name" value="ABC_6TM_exporter_like"/>
    <property type="match status" value="1"/>
</dbReference>
<dbReference type="PANTHER" id="PTHR24221:SF654">
    <property type="entry name" value="ATP-BINDING CASSETTE SUB-FAMILY B MEMBER 6"/>
    <property type="match status" value="1"/>
</dbReference>
<dbReference type="PATRIC" id="fig|1307761.3.peg.2242"/>
<dbReference type="OrthoDB" id="341671at2"/>
<evidence type="ECO:0000259" key="9">
    <source>
        <dbReference type="PROSITE" id="PS50893"/>
    </source>
</evidence>
<dbReference type="Gene3D" id="1.20.1560.10">
    <property type="entry name" value="ABC transporter type 1, transmembrane domain"/>
    <property type="match status" value="1"/>
</dbReference>
<dbReference type="GO" id="GO:0005524">
    <property type="term" value="F:ATP binding"/>
    <property type="evidence" value="ECO:0007669"/>
    <property type="project" value="UniProtKB-KW"/>
</dbReference>
<comment type="subcellular location">
    <subcellularLocation>
        <location evidence="1">Cell membrane</location>
        <topology evidence="1">Multi-pass membrane protein</topology>
    </subcellularLocation>
</comment>
<dbReference type="InterPro" id="IPR036640">
    <property type="entry name" value="ABC1_TM_sf"/>
</dbReference>
<keyword evidence="3 8" id="KW-0812">Transmembrane</keyword>
<evidence type="ECO:0000256" key="6">
    <source>
        <dbReference type="ARBA" id="ARBA00022989"/>
    </source>
</evidence>
<keyword evidence="5 11" id="KW-0067">ATP-binding</keyword>
<evidence type="ECO:0000256" key="1">
    <source>
        <dbReference type="ARBA" id="ARBA00004651"/>
    </source>
</evidence>
<feature type="transmembrane region" description="Helical" evidence="8">
    <location>
        <begin position="148"/>
        <end position="170"/>
    </location>
</feature>
<dbReference type="PROSITE" id="PS50893">
    <property type="entry name" value="ABC_TRANSPORTER_2"/>
    <property type="match status" value="1"/>
</dbReference>
<dbReference type="InterPro" id="IPR011527">
    <property type="entry name" value="ABC1_TM_dom"/>
</dbReference>
<keyword evidence="2" id="KW-0813">Transport</keyword>
<sequence length="615" mass="68391">MKHHIEKNRLLKKQRRAEQLAMWKELLGYSREFRGKIIILAAVMLVVAGIDVIFPLMTRYAVDNFVVPGTVEGLGLFAAVFAGISLIQSVNVYLLIHLGGLIEMGLVYRLRERGFNKLQRLSFEFFDKKASGWLLTRMTSDCQRLGEVISWGIVDMIWGMAMMGGIAVVMLILNPLLGVITLSVVPVLAVASYYFQDRILKSQRLVRKNNSRISAAFSEGIQGGPTVKVLTREEESGAEFDSLSTRMRRTSIISARFSALYLPVVLFLGSVGTSLALGFGGDMIQRDIITYGTLLAFISYTIQFFDPLSEIARVISELQSARAAGERVLSMIRSRESIVDDPDVIEKWGTLVDPAGREYSRILGDIRFDNVGFTYSGGQRVLENFDLHIRAGQTVALVGETGSGKTTIVNLICRFYEPTEGVIKIDGSDYRSMGLPALRKNLGYVLQSPQLFNITVRENIRYGNLEAPDEAVVEAARLANAHHFIMQLEKGYDTLVGEGGSHLSTGQKQLISIARAILADPGIIVLDEATSSVDPETEGLIQEAVQRVLENRTSFVIAHRLSTIREADRILVIHQGRILEDGNHDELIALQGRYAQMYRQQFMEEAEFRLMGDAG</sequence>
<dbReference type="RefSeq" id="WP_024268514.1">
    <property type="nucleotide sequence ID" value="NC_023035.1"/>
</dbReference>
<evidence type="ECO:0000256" key="4">
    <source>
        <dbReference type="ARBA" id="ARBA00022741"/>
    </source>
</evidence>
<dbReference type="SMART" id="SM00382">
    <property type="entry name" value="AAA"/>
    <property type="match status" value="1"/>
</dbReference>
<dbReference type="GO" id="GO:0016887">
    <property type="term" value="F:ATP hydrolysis activity"/>
    <property type="evidence" value="ECO:0007669"/>
    <property type="project" value="InterPro"/>
</dbReference>
<evidence type="ECO:0000256" key="2">
    <source>
        <dbReference type="ARBA" id="ARBA00022448"/>
    </source>
</evidence>
<evidence type="ECO:0000313" key="12">
    <source>
        <dbReference type="Proteomes" id="UP000018680"/>
    </source>
</evidence>
<feature type="transmembrane region" description="Helical" evidence="8">
    <location>
        <begin position="176"/>
        <end position="195"/>
    </location>
</feature>
<organism evidence="11 12">
    <name type="scientific">Salinispira pacifica</name>
    <dbReference type="NCBI Taxonomy" id="1307761"/>
    <lineage>
        <taxon>Bacteria</taxon>
        <taxon>Pseudomonadati</taxon>
        <taxon>Spirochaetota</taxon>
        <taxon>Spirochaetia</taxon>
        <taxon>Spirochaetales</taxon>
        <taxon>Spirochaetaceae</taxon>
        <taxon>Salinispira</taxon>
    </lineage>
</organism>
<dbReference type="PANTHER" id="PTHR24221">
    <property type="entry name" value="ATP-BINDING CASSETTE SUB-FAMILY B"/>
    <property type="match status" value="1"/>
</dbReference>
<feature type="domain" description="ABC transmembrane type-1" evidence="10">
    <location>
        <begin position="38"/>
        <end position="320"/>
    </location>
</feature>
<keyword evidence="6 8" id="KW-1133">Transmembrane helix</keyword>
<dbReference type="Pfam" id="PF00664">
    <property type="entry name" value="ABC_membrane"/>
    <property type="match status" value="1"/>
</dbReference>
<dbReference type="EMBL" id="CP006939">
    <property type="protein sequence ID" value="AHC15610.1"/>
    <property type="molecule type" value="Genomic_DNA"/>
</dbReference>
<feature type="transmembrane region" description="Helical" evidence="8">
    <location>
        <begin position="37"/>
        <end position="62"/>
    </location>
</feature>
<dbReference type="HOGENOM" id="CLU_000604_84_3_12"/>
<dbReference type="SUPFAM" id="SSF52540">
    <property type="entry name" value="P-loop containing nucleoside triphosphate hydrolases"/>
    <property type="match status" value="1"/>
</dbReference>
<evidence type="ECO:0000256" key="7">
    <source>
        <dbReference type="ARBA" id="ARBA00023136"/>
    </source>
</evidence>
<dbReference type="InterPro" id="IPR027417">
    <property type="entry name" value="P-loop_NTPase"/>
</dbReference>
<evidence type="ECO:0000313" key="11">
    <source>
        <dbReference type="EMBL" id="AHC15610.1"/>
    </source>
</evidence>
<dbReference type="InterPro" id="IPR039421">
    <property type="entry name" value="Type_1_exporter"/>
</dbReference>
<dbReference type="STRING" id="1307761.L21SP2_2249"/>
<dbReference type="GO" id="GO:0034040">
    <property type="term" value="F:ATPase-coupled lipid transmembrane transporter activity"/>
    <property type="evidence" value="ECO:0007669"/>
    <property type="project" value="TreeGrafter"/>
</dbReference>
<feature type="transmembrane region" description="Helical" evidence="8">
    <location>
        <begin position="257"/>
        <end position="276"/>
    </location>
</feature>
<dbReference type="Proteomes" id="UP000018680">
    <property type="component" value="Chromosome"/>
</dbReference>
<dbReference type="eggNOG" id="COG1132">
    <property type="taxonomic scope" value="Bacteria"/>
</dbReference>
<proteinExistence type="predicted"/>
<name>V5WJ09_9SPIO</name>
<dbReference type="GO" id="GO:0140359">
    <property type="term" value="F:ABC-type transporter activity"/>
    <property type="evidence" value="ECO:0007669"/>
    <property type="project" value="InterPro"/>
</dbReference>
<dbReference type="InterPro" id="IPR003439">
    <property type="entry name" value="ABC_transporter-like_ATP-bd"/>
</dbReference>
<feature type="domain" description="ABC transporter" evidence="9">
    <location>
        <begin position="366"/>
        <end position="600"/>
    </location>
</feature>
<evidence type="ECO:0000256" key="5">
    <source>
        <dbReference type="ARBA" id="ARBA00022840"/>
    </source>
</evidence>
<dbReference type="InterPro" id="IPR003593">
    <property type="entry name" value="AAA+_ATPase"/>
</dbReference>
<protein>
    <submittedName>
        <fullName evidence="11">ABC transporter, ATP-binding/permease protein</fullName>
    </submittedName>
</protein>
<gene>
    <name evidence="11" type="ORF">L21SP2_2249</name>
</gene>
<dbReference type="SUPFAM" id="SSF90123">
    <property type="entry name" value="ABC transporter transmembrane region"/>
    <property type="match status" value="1"/>
</dbReference>
<dbReference type="AlphaFoldDB" id="V5WJ09"/>
<keyword evidence="12" id="KW-1185">Reference proteome</keyword>
<dbReference type="GO" id="GO:0005886">
    <property type="term" value="C:plasma membrane"/>
    <property type="evidence" value="ECO:0007669"/>
    <property type="project" value="UniProtKB-SubCell"/>
</dbReference>
<evidence type="ECO:0000256" key="3">
    <source>
        <dbReference type="ARBA" id="ARBA00022692"/>
    </source>
</evidence>
<dbReference type="Gene3D" id="3.40.50.300">
    <property type="entry name" value="P-loop containing nucleotide triphosphate hydrolases"/>
    <property type="match status" value="1"/>
</dbReference>
<feature type="transmembrane region" description="Helical" evidence="8">
    <location>
        <begin position="74"/>
        <end position="96"/>
    </location>
</feature>